<feature type="non-terminal residue" evidence="1">
    <location>
        <position position="119"/>
    </location>
</feature>
<proteinExistence type="predicted"/>
<sequence length="119" mass="14560">MQGEILSFREFIYCIDTEEYNFDEYEEWQLEIEEQKLSLLDLAIAYREYCDVRSRGASKTWIEVVSSLYLASLRVDTWYGMGRLRGYWYSTSEDQLDQPREYFDHILDNSFLRYCIRRR</sequence>
<dbReference type="EMBL" id="LAZR01069093">
    <property type="protein sequence ID" value="KKK48377.1"/>
    <property type="molecule type" value="Genomic_DNA"/>
</dbReference>
<protein>
    <submittedName>
        <fullName evidence="1">Uncharacterized protein</fullName>
    </submittedName>
</protein>
<reference evidence="1" key="1">
    <citation type="journal article" date="2015" name="Nature">
        <title>Complex archaea that bridge the gap between prokaryotes and eukaryotes.</title>
        <authorList>
            <person name="Spang A."/>
            <person name="Saw J.H."/>
            <person name="Jorgensen S.L."/>
            <person name="Zaremba-Niedzwiedzka K."/>
            <person name="Martijn J."/>
            <person name="Lind A.E."/>
            <person name="van Eijk R."/>
            <person name="Schleper C."/>
            <person name="Guy L."/>
            <person name="Ettema T.J."/>
        </authorList>
    </citation>
    <scope>NUCLEOTIDE SEQUENCE</scope>
</reference>
<name>A0A0F8VVP0_9ZZZZ</name>
<comment type="caution">
    <text evidence="1">The sequence shown here is derived from an EMBL/GenBank/DDBJ whole genome shotgun (WGS) entry which is preliminary data.</text>
</comment>
<evidence type="ECO:0000313" key="1">
    <source>
        <dbReference type="EMBL" id="KKK48377.1"/>
    </source>
</evidence>
<organism evidence="1">
    <name type="scientific">marine sediment metagenome</name>
    <dbReference type="NCBI Taxonomy" id="412755"/>
    <lineage>
        <taxon>unclassified sequences</taxon>
        <taxon>metagenomes</taxon>
        <taxon>ecological metagenomes</taxon>
    </lineage>
</organism>
<gene>
    <name evidence="1" type="ORF">LCGC14_3145740</name>
</gene>
<accession>A0A0F8VVP0</accession>
<dbReference type="AlphaFoldDB" id="A0A0F8VVP0"/>